<dbReference type="InterPro" id="IPR051534">
    <property type="entry name" value="CBASS_pafABC_assoc_protein"/>
</dbReference>
<dbReference type="InterPro" id="IPR026881">
    <property type="entry name" value="WYL_dom"/>
</dbReference>
<dbReference type="InterPro" id="IPR036388">
    <property type="entry name" value="WH-like_DNA-bd_sf"/>
</dbReference>
<evidence type="ECO:0000256" key="1">
    <source>
        <dbReference type="ARBA" id="ARBA00023015"/>
    </source>
</evidence>
<feature type="domain" description="HTH deoR-type" evidence="3">
    <location>
        <begin position="4"/>
        <end position="63"/>
    </location>
</feature>
<dbReference type="SUPFAM" id="SSF46785">
    <property type="entry name" value="Winged helix' DNA-binding domain"/>
    <property type="match status" value="1"/>
</dbReference>
<accession>A0ABW1I4Y9</accession>
<dbReference type="Gene3D" id="1.10.10.10">
    <property type="entry name" value="Winged helix-like DNA-binding domain superfamily/Winged helix DNA-binding domain"/>
    <property type="match status" value="1"/>
</dbReference>
<dbReference type="InterPro" id="IPR013196">
    <property type="entry name" value="HTH_11"/>
</dbReference>
<keyword evidence="1" id="KW-0805">Transcription regulation</keyword>
<comment type="caution">
    <text evidence="4">The sequence shown here is derived from an EMBL/GenBank/DDBJ whole genome shotgun (WGS) entry which is preliminary data.</text>
</comment>
<gene>
    <name evidence="4" type="ORF">ACFQH9_03970</name>
</gene>
<keyword evidence="2" id="KW-0804">Transcription</keyword>
<dbReference type="InterPro" id="IPR036390">
    <property type="entry name" value="WH_DNA-bd_sf"/>
</dbReference>
<dbReference type="PROSITE" id="PS51000">
    <property type="entry name" value="HTH_DEOR_2"/>
    <property type="match status" value="1"/>
</dbReference>
<keyword evidence="5" id="KW-1185">Reference proteome</keyword>
<reference evidence="5" key="1">
    <citation type="journal article" date="2019" name="Int. J. Syst. Evol. Microbiol.">
        <title>The Global Catalogue of Microorganisms (GCM) 10K type strain sequencing project: providing services to taxonomists for standard genome sequencing and annotation.</title>
        <authorList>
            <consortium name="The Broad Institute Genomics Platform"/>
            <consortium name="The Broad Institute Genome Sequencing Center for Infectious Disease"/>
            <person name="Wu L."/>
            <person name="Ma J."/>
        </authorList>
    </citation>
    <scope>NUCLEOTIDE SEQUENCE [LARGE SCALE GENOMIC DNA]</scope>
    <source>
        <strain evidence="5">CGMCC 4.7397</strain>
    </source>
</reference>
<dbReference type="InterPro" id="IPR001034">
    <property type="entry name" value="DeoR_HTH"/>
</dbReference>
<name>A0ABW1I4Y9_9PSEU</name>
<dbReference type="PANTHER" id="PTHR34580:SF3">
    <property type="entry name" value="PROTEIN PAFB"/>
    <property type="match status" value="1"/>
</dbReference>
<dbReference type="Proteomes" id="UP001596119">
    <property type="component" value="Unassembled WGS sequence"/>
</dbReference>
<dbReference type="PANTHER" id="PTHR34580">
    <property type="match status" value="1"/>
</dbReference>
<organism evidence="4 5">
    <name type="scientific">Pseudonocardia lutea</name>
    <dbReference type="NCBI Taxonomy" id="2172015"/>
    <lineage>
        <taxon>Bacteria</taxon>
        <taxon>Bacillati</taxon>
        <taxon>Actinomycetota</taxon>
        <taxon>Actinomycetes</taxon>
        <taxon>Pseudonocardiales</taxon>
        <taxon>Pseudonocardiaceae</taxon>
        <taxon>Pseudonocardia</taxon>
    </lineage>
</organism>
<proteinExistence type="predicted"/>
<protein>
    <submittedName>
        <fullName evidence="4">Helix-turn-helix transcriptional regulator</fullName>
    </submittedName>
</protein>
<dbReference type="PROSITE" id="PS52050">
    <property type="entry name" value="WYL"/>
    <property type="match status" value="1"/>
</dbReference>
<evidence type="ECO:0000313" key="5">
    <source>
        <dbReference type="Proteomes" id="UP001596119"/>
    </source>
</evidence>
<evidence type="ECO:0000259" key="3">
    <source>
        <dbReference type="PROSITE" id="PS51000"/>
    </source>
</evidence>
<evidence type="ECO:0000256" key="2">
    <source>
        <dbReference type="ARBA" id="ARBA00023163"/>
    </source>
</evidence>
<dbReference type="Pfam" id="PF08279">
    <property type="entry name" value="HTH_11"/>
    <property type="match status" value="1"/>
</dbReference>
<dbReference type="Pfam" id="PF25583">
    <property type="entry name" value="WCX"/>
    <property type="match status" value="1"/>
</dbReference>
<sequence length="325" mass="34998">MSGPTSRVLMLLELLQSGGLRSRAELVERLGVDERTVRRYIGHLMDLEIPVESVRGRYGGYRLGRGYRLPPLMLTDDEALAVLLGLVAGERTGLTTAAAAAGDTARAKIRRVLPAALGARLDALLDAVSFSTDPLRGSAPEGEVLLAVADAVQRGRPLAFRYRGADGRRSARTVHPHGLVAHSARWYLTAHDPGIGEDRTFRVDRMVDVRALPGVFVSSAVAEDHLDPVARVLDGIAAAPRGHEVVVRVRGVAEEVRARLPAGLAVVEPVGQESRVTLHAERLDWVPGVLIALDHDFVVERPVDLRERLAELAARLARAAGGPES</sequence>
<dbReference type="Pfam" id="PF13280">
    <property type="entry name" value="WYL"/>
    <property type="match status" value="1"/>
</dbReference>
<evidence type="ECO:0000313" key="4">
    <source>
        <dbReference type="EMBL" id="MFC5947432.1"/>
    </source>
</evidence>
<dbReference type="RefSeq" id="WP_379564281.1">
    <property type="nucleotide sequence ID" value="NZ_JBHSQK010000007.1"/>
</dbReference>
<dbReference type="InterPro" id="IPR057727">
    <property type="entry name" value="WCX_dom"/>
</dbReference>
<dbReference type="EMBL" id="JBHSQK010000007">
    <property type="protein sequence ID" value="MFC5947432.1"/>
    <property type="molecule type" value="Genomic_DNA"/>
</dbReference>